<accession>A0A383CJQ0</accession>
<organism evidence="1">
    <name type="scientific">marine metagenome</name>
    <dbReference type="NCBI Taxonomy" id="408172"/>
    <lineage>
        <taxon>unclassified sequences</taxon>
        <taxon>metagenomes</taxon>
        <taxon>ecological metagenomes</taxon>
    </lineage>
</organism>
<sequence length="80" mass="8860">STAAIAGCRQFLIALTKSPVILVIASNSFHTHFSQWSNNLADITPRAKVFTGTSDDNSFHLFRVYEVSKMVPHFSIGFKS</sequence>
<dbReference type="EMBL" id="UINC01209555">
    <property type="protein sequence ID" value="SVE32617.1"/>
    <property type="molecule type" value="Genomic_DNA"/>
</dbReference>
<protein>
    <submittedName>
        <fullName evidence="1">Uncharacterized protein</fullName>
    </submittedName>
</protein>
<dbReference type="AlphaFoldDB" id="A0A383CJQ0"/>
<name>A0A383CJQ0_9ZZZZ</name>
<evidence type="ECO:0000313" key="1">
    <source>
        <dbReference type="EMBL" id="SVE32617.1"/>
    </source>
</evidence>
<gene>
    <name evidence="1" type="ORF">METZ01_LOCUS485471</name>
</gene>
<reference evidence="1" key="1">
    <citation type="submission" date="2018-05" db="EMBL/GenBank/DDBJ databases">
        <authorList>
            <person name="Lanie J.A."/>
            <person name="Ng W.-L."/>
            <person name="Kazmierczak K.M."/>
            <person name="Andrzejewski T.M."/>
            <person name="Davidsen T.M."/>
            <person name="Wayne K.J."/>
            <person name="Tettelin H."/>
            <person name="Glass J.I."/>
            <person name="Rusch D."/>
            <person name="Podicherti R."/>
            <person name="Tsui H.-C.T."/>
            <person name="Winkler M.E."/>
        </authorList>
    </citation>
    <scope>NUCLEOTIDE SEQUENCE</scope>
</reference>
<feature type="non-terminal residue" evidence="1">
    <location>
        <position position="1"/>
    </location>
</feature>
<proteinExistence type="predicted"/>